<reference evidence="4" key="1">
    <citation type="submission" date="2016-10" db="EMBL/GenBank/DDBJ databases">
        <authorList>
            <person name="Varghese N."/>
            <person name="Submissions S."/>
        </authorList>
    </citation>
    <scope>NUCLEOTIDE SEQUENCE [LARGE SCALE GENOMIC DNA]</scope>
    <source>
        <strain evidence="4">CGMCC 1.10121</strain>
    </source>
</reference>
<feature type="transmembrane region" description="Helical" evidence="2">
    <location>
        <begin position="38"/>
        <end position="57"/>
    </location>
</feature>
<keyword evidence="4" id="KW-1185">Reference proteome</keyword>
<name>A0A1H8US13_9EURY</name>
<keyword evidence="2" id="KW-1133">Transmembrane helix</keyword>
<dbReference type="AlphaFoldDB" id="A0A1H8US13"/>
<dbReference type="EMBL" id="FODV01000012">
    <property type="protein sequence ID" value="SEP05982.1"/>
    <property type="molecule type" value="Genomic_DNA"/>
</dbReference>
<dbReference type="RefSeq" id="WP_089826468.1">
    <property type="nucleotide sequence ID" value="NZ_FODV01000012.1"/>
</dbReference>
<evidence type="ECO:0000256" key="2">
    <source>
        <dbReference type="SAM" id="Phobius"/>
    </source>
</evidence>
<proteinExistence type="predicted"/>
<evidence type="ECO:0000313" key="3">
    <source>
        <dbReference type="EMBL" id="SEP05982.1"/>
    </source>
</evidence>
<keyword evidence="2" id="KW-0472">Membrane</keyword>
<organism evidence="3 4">
    <name type="scientific">Halogranum amylolyticum</name>
    <dbReference type="NCBI Taxonomy" id="660520"/>
    <lineage>
        <taxon>Archaea</taxon>
        <taxon>Methanobacteriati</taxon>
        <taxon>Methanobacteriota</taxon>
        <taxon>Stenosarchaea group</taxon>
        <taxon>Halobacteria</taxon>
        <taxon>Halobacteriales</taxon>
        <taxon>Haloferacaceae</taxon>
    </lineage>
</organism>
<feature type="transmembrane region" description="Helical" evidence="2">
    <location>
        <begin position="12"/>
        <end position="32"/>
    </location>
</feature>
<sequence length="125" mass="12523">MVPPYVKRELSVYGGVVAAVVVAVAVGASYLAAFPVRYVLLPLLIGTLFVGGILAGASDSGPGIAAEGNVSGESGGSAELGRGDFTPGRSEEGVVPSIRSRSVVFLLFGVALWSFVGLVATVALA</sequence>
<dbReference type="Proteomes" id="UP000199126">
    <property type="component" value="Unassembled WGS sequence"/>
</dbReference>
<keyword evidence="2" id="KW-0812">Transmembrane</keyword>
<evidence type="ECO:0000313" key="4">
    <source>
        <dbReference type="Proteomes" id="UP000199126"/>
    </source>
</evidence>
<feature type="region of interest" description="Disordered" evidence="1">
    <location>
        <begin position="65"/>
        <end position="90"/>
    </location>
</feature>
<evidence type="ECO:0000256" key="1">
    <source>
        <dbReference type="SAM" id="MobiDB-lite"/>
    </source>
</evidence>
<gene>
    <name evidence="3" type="ORF">SAMN04487948_11275</name>
</gene>
<dbReference type="OrthoDB" id="382599at2157"/>
<accession>A0A1H8US13</accession>
<feature type="transmembrane region" description="Helical" evidence="2">
    <location>
        <begin position="103"/>
        <end position="124"/>
    </location>
</feature>
<protein>
    <submittedName>
        <fullName evidence="3">Uncharacterized protein</fullName>
    </submittedName>
</protein>